<dbReference type="InterPro" id="IPR011010">
    <property type="entry name" value="DNA_brk_join_enz"/>
</dbReference>
<dbReference type="Gene3D" id="1.10.443.10">
    <property type="entry name" value="Intergrase catalytic core"/>
    <property type="match status" value="1"/>
</dbReference>
<dbReference type="RefSeq" id="WP_136080278.1">
    <property type="nucleotide sequence ID" value="NZ_CAAHFG010000002.1"/>
</dbReference>
<keyword evidence="1" id="KW-0233">DNA recombination</keyword>
<proteinExistence type="predicted"/>
<protein>
    <recommendedName>
        <fullName evidence="4">Tyr recombinase domain-containing protein</fullName>
    </recommendedName>
</protein>
<evidence type="ECO:0000313" key="3">
    <source>
        <dbReference type="Proteomes" id="UP000366872"/>
    </source>
</evidence>
<dbReference type="SUPFAM" id="SSF56349">
    <property type="entry name" value="DNA breaking-rejoining enzymes"/>
    <property type="match status" value="1"/>
</dbReference>
<accession>A0A6C2U432</accession>
<evidence type="ECO:0000256" key="1">
    <source>
        <dbReference type="ARBA" id="ARBA00023172"/>
    </source>
</evidence>
<organism evidence="2 3">
    <name type="scientific">Pontiella desulfatans</name>
    <dbReference type="NCBI Taxonomy" id="2750659"/>
    <lineage>
        <taxon>Bacteria</taxon>
        <taxon>Pseudomonadati</taxon>
        <taxon>Kiritimatiellota</taxon>
        <taxon>Kiritimatiellia</taxon>
        <taxon>Kiritimatiellales</taxon>
        <taxon>Pontiellaceae</taxon>
        <taxon>Pontiella</taxon>
    </lineage>
</organism>
<dbReference type="GO" id="GO:0006310">
    <property type="term" value="P:DNA recombination"/>
    <property type="evidence" value="ECO:0007669"/>
    <property type="project" value="UniProtKB-KW"/>
</dbReference>
<evidence type="ECO:0008006" key="4">
    <source>
        <dbReference type="Google" id="ProtNLM"/>
    </source>
</evidence>
<evidence type="ECO:0000313" key="2">
    <source>
        <dbReference type="EMBL" id="VGO14643.1"/>
    </source>
</evidence>
<dbReference type="Proteomes" id="UP000366872">
    <property type="component" value="Unassembled WGS sequence"/>
</dbReference>
<dbReference type="GO" id="GO:0015074">
    <property type="term" value="P:DNA integration"/>
    <property type="evidence" value="ECO:0007669"/>
    <property type="project" value="InterPro"/>
</dbReference>
<gene>
    <name evidence="2" type="ORF">PDESU_03208</name>
</gene>
<name>A0A6C2U432_PONDE</name>
<dbReference type="InterPro" id="IPR013762">
    <property type="entry name" value="Integrase-like_cat_sf"/>
</dbReference>
<dbReference type="EMBL" id="CAAHFG010000002">
    <property type="protein sequence ID" value="VGO14643.1"/>
    <property type="molecule type" value="Genomic_DNA"/>
</dbReference>
<dbReference type="GO" id="GO:0003677">
    <property type="term" value="F:DNA binding"/>
    <property type="evidence" value="ECO:0007669"/>
    <property type="project" value="InterPro"/>
</dbReference>
<reference evidence="2 3" key="1">
    <citation type="submission" date="2019-04" db="EMBL/GenBank/DDBJ databases">
        <authorList>
            <person name="Van Vliet M D."/>
        </authorList>
    </citation>
    <scope>NUCLEOTIDE SEQUENCE [LARGE SCALE GENOMIC DNA]</scope>
    <source>
        <strain evidence="2 3">F1</strain>
    </source>
</reference>
<sequence>MLKAASIKTDLECEDRIQNATVKGFHSLRTTWITMALSAGVPMELVRRVTGHSTVEVVLKYYFRPDREAFRNALESSMPGLLTQGAGLVERQPLQELERLAREAPNLDKSELLERLRSLTDQIAA</sequence>
<dbReference type="AlphaFoldDB" id="A0A6C2U432"/>
<keyword evidence="3" id="KW-1185">Reference proteome</keyword>